<dbReference type="SUPFAM" id="SSF55031">
    <property type="entry name" value="Bacterial exopeptidase dimerisation domain"/>
    <property type="match status" value="1"/>
</dbReference>
<dbReference type="PANTHER" id="PTHR43808:SF8">
    <property type="entry name" value="PEPTIDASE M20 DIMERISATION DOMAIN-CONTAINING PROTEIN"/>
    <property type="match status" value="1"/>
</dbReference>
<evidence type="ECO:0000259" key="7">
    <source>
        <dbReference type="Pfam" id="PF07687"/>
    </source>
</evidence>
<organism evidence="8 9">
    <name type="scientific">Candidatus Fimisoma avicola</name>
    <dbReference type="NCBI Taxonomy" id="2840826"/>
    <lineage>
        <taxon>Bacteria</taxon>
        <taxon>Bacillati</taxon>
        <taxon>Bacillota</taxon>
        <taxon>Clostridia</taxon>
        <taxon>Eubacteriales</taxon>
        <taxon>Candidatus Fimisoma</taxon>
    </lineage>
</organism>
<evidence type="ECO:0000256" key="4">
    <source>
        <dbReference type="ARBA" id="ARBA00022801"/>
    </source>
</evidence>
<keyword evidence="3" id="KW-0479">Metal-binding</keyword>
<dbReference type="InterPro" id="IPR011650">
    <property type="entry name" value="Peptidase_M20_dimer"/>
</dbReference>
<dbReference type="InterPro" id="IPR017150">
    <property type="entry name" value="Pept_M20_glutamate_carboxypep"/>
</dbReference>
<protein>
    <submittedName>
        <fullName evidence="8">M20/M25/M40 family metallo-hydrolase</fullName>
    </submittedName>
</protein>
<dbReference type="Proteomes" id="UP000824091">
    <property type="component" value="Unassembled WGS sequence"/>
</dbReference>
<feature type="active site" description="Proton acceptor" evidence="6">
    <location>
        <position position="152"/>
    </location>
</feature>
<dbReference type="PANTHER" id="PTHR43808">
    <property type="entry name" value="ACETYLORNITHINE DEACETYLASE"/>
    <property type="match status" value="1"/>
</dbReference>
<comment type="cofactor">
    <cofactor evidence="1">
        <name>Zn(2+)</name>
        <dbReference type="ChEBI" id="CHEBI:29105"/>
    </cofactor>
</comment>
<sequence>MFSGELLDKISRYIGENRQEALDFWRDLVNYEGKHGEKDKLLLTAGFLREKFESIGLATEVIEVGEENAPIVTGVLNPEVPGKEILFTGHYDTVFASGTKGDKPFHIEDGKAYGPGCCDMKGGITVAFFVAKALKEFGFKDAPVRLFFVGDEEVNHQGGKAIEMFKEYTRDIRVAFNMENRYESGQLCVGRKGCYEFKCIVHGVAAHPGHAYDDGRNAIEEMSRKIIQLQAITPKEKDRDYSVCVSTIKGGTVVNGVPDHCEIMMDVRVKSLKALQECRKKMEEVCAVTYIDGTSTELIMTDAMIPFESTPQVLSAYKAVKEISDEIGGTVTGSIVVGGSSDAAYIAANGAKVVCQCGVSGAFTHNVKEYAVVESLYEAIRLFICAVYGYERF</sequence>
<evidence type="ECO:0000256" key="1">
    <source>
        <dbReference type="ARBA" id="ARBA00001947"/>
    </source>
</evidence>
<gene>
    <name evidence="8" type="ORF">IAD16_06665</name>
</gene>
<dbReference type="InterPro" id="IPR036264">
    <property type="entry name" value="Bact_exopeptidase_dim_dom"/>
</dbReference>
<name>A0A9D1L8H2_9FIRM</name>
<evidence type="ECO:0000313" key="9">
    <source>
        <dbReference type="Proteomes" id="UP000824091"/>
    </source>
</evidence>
<dbReference type="EMBL" id="DVMO01000098">
    <property type="protein sequence ID" value="HIU28040.1"/>
    <property type="molecule type" value="Genomic_DNA"/>
</dbReference>
<evidence type="ECO:0000313" key="8">
    <source>
        <dbReference type="EMBL" id="HIU28040.1"/>
    </source>
</evidence>
<keyword evidence="4" id="KW-0378">Hydrolase</keyword>
<dbReference type="InterPro" id="IPR002933">
    <property type="entry name" value="Peptidase_M20"/>
</dbReference>
<evidence type="ECO:0000256" key="3">
    <source>
        <dbReference type="ARBA" id="ARBA00022723"/>
    </source>
</evidence>
<evidence type="ECO:0000256" key="5">
    <source>
        <dbReference type="ARBA" id="ARBA00022833"/>
    </source>
</evidence>
<dbReference type="Pfam" id="PF01546">
    <property type="entry name" value="Peptidase_M20"/>
    <property type="match status" value="1"/>
</dbReference>
<feature type="domain" description="Peptidase M20 dimerisation" evidence="7">
    <location>
        <begin position="189"/>
        <end position="291"/>
    </location>
</feature>
<dbReference type="Gene3D" id="3.30.70.360">
    <property type="match status" value="1"/>
</dbReference>
<proteinExistence type="inferred from homology"/>
<dbReference type="SUPFAM" id="SSF53187">
    <property type="entry name" value="Zn-dependent exopeptidases"/>
    <property type="match status" value="1"/>
</dbReference>
<reference evidence="8" key="1">
    <citation type="submission" date="2020-10" db="EMBL/GenBank/DDBJ databases">
        <authorList>
            <person name="Gilroy R."/>
        </authorList>
    </citation>
    <scope>NUCLEOTIDE SEQUENCE</scope>
    <source>
        <strain evidence="8">11300</strain>
    </source>
</reference>
<evidence type="ECO:0000256" key="6">
    <source>
        <dbReference type="PIRSR" id="PIRSR037238-1"/>
    </source>
</evidence>
<evidence type="ECO:0000256" key="2">
    <source>
        <dbReference type="ARBA" id="ARBA00006247"/>
    </source>
</evidence>
<feature type="active site" evidence="6">
    <location>
        <position position="92"/>
    </location>
</feature>
<dbReference type="Gene3D" id="3.40.630.10">
    <property type="entry name" value="Zn peptidases"/>
    <property type="match status" value="1"/>
</dbReference>
<dbReference type="AlphaFoldDB" id="A0A9D1L8H2"/>
<dbReference type="PROSITE" id="PS00758">
    <property type="entry name" value="ARGE_DAPE_CPG2_1"/>
    <property type="match status" value="1"/>
</dbReference>
<dbReference type="Pfam" id="PF07687">
    <property type="entry name" value="M20_dimer"/>
    <property type="match status" value="1"/>
</dbReference>
<dbReference type="PIRSF" id="PIRSF037238">
    <property type="entry name" value="Carboxypeptidase_G2"/>
    <property type="match status" value="1"/>
</dbReference>
<dbReference type="GO" id="GO:0016787">
    <property type="term" value="F:hydrolase activity"/>
    <property type="evidence" value="ECO:0007669"/>
    <property type="project" value="UniProtKB-KW"/>
</dbReference>
<keyword evidence="5" id="KW-0862">Zinc</keyword>
<comment type="similarity">
    <text evidence="2">Belongs to the peptidase M20A family.</text>
</comment>
<accession>A0A9D1L8H2</accession>
<comment type="caution">
    <text evidence="8">The sequence shown here is derived from an EMBL/GenBank/DDBJ whole genome shotgun (WGS) entry which is preliminary data.</text>
</comment>
<reference evidence="8" key="2">
    <citation type="journal article" date="2021" name="PeerJ">
        <title>Extensive microbial diversity within the chicken gut microbiome revealed by metagenomics and culture.</title>
        <authorList>
            <person name="Gilroy R."/>
            <person name="Ravi A."/>
            <person name="Getino M."/>
            <person name="Pursley I."/>
            <person name="Horton D.L."/>
            <person name="Alikhan N.F."/>
            <person name="Baker D."/>
            <person name="Gharbi K."/>
            <person name="Hall N."/>
            <person name="Watson M."/>
            <person name="Adriaenssens E.M."/>
            <person name="Foster-Nyarko E."/>
            <person name="Jarju S."/>
            <person name="Secka A."/>
            <person name="Antonio M."/>
            <person name="Oren A."/>
            <person name="Chaudhuri R.R."/>
            <person name="La Ragione R."/>
            <person name="Hildebrand F."/>
            <person name="Pallen M.J."/>
        </authorList>
    </citation>
    <scope>NUCLEOTIDE SEQUENCE</scope>
    <source>
        <strain evidence="8">11300</strain>
    </source>
</reference>
<dbReference type="GO" id="GO:0046872">
    <property type="term" value="F:metal ion binding"/>
    <property type="evidence" value="ECO:0007669"/>
    <property type="project" value="UniProtKB-KW"/>
</dbReference>
<dbReference type="InterPro" id="IPR001261">
    <property type="entry name" value="ArgE/DapE_CS"/>
</dbReference>
<dbReference type="InterPro" id="IPR050072">
    <property type="entry name" value="Peptidase_M20A"/>
</dbReference>